<gene>
    <name evidence="3" type="ORF">BC938DRAFT_479018</name>
</gene>
<proteinExistence type="predicted"/>
<feature type="compositionally biased region" description="Basic and acidic residues" evidence="1">
    <location>
        <begin position="201"/>
        <end position="214"/>
    </location>
</feature>
<sequence length="225" mass="25218">MASSSSILQIFPHPTDNKHSSHEVLRSYDALLLQGCLLLVLLTIIYGTEIAITVIATWAIINILVNFESYSHQLPSMKSPFARIDGSNTIALSVQRAEPTERQPPEPSHFRLTTTRSDAAKQFSDPETLIDEDPPVVETNSIVKPHRRLDDALKTKEQDGPAPKRQDYKLRQVDKPKPPFATQGFVRQGSRIEQLTLRLAESENATRNRSDVRKQQFGPNLVPTG</sequence>
<dbReference type="EMBL" id="RBNJ01003609">
    <property type="protein sequence ID" value="RUS30742.1"/>
    <property type="molecule type" value="Genomic_DNA"/>
</dbReference>
<dbReference type="Proteomes" id="UP000274822">
    <property type="component" value="Unassembled WGS sequence"/>
</dbReference>
<dbReference type="AlphaFoldDB" id="A0A433QLT9"/>
<reference evidence="3 4" key="1">
    <citation type="journal article" date="2018" name="New Phytol.">
        <title>Phylogenomics of Endogonaceae and evolution of mycorrhizas within Mucoromycota.</title>
        <authorList>
            <person name="Chang Y."/>
            <person name="Desiro A."/>
            <person name="Na H."/>
            <person name="Sandor L."/>
            <person name="Lipzen A."/>
            <person name="Clum A."/>
            <person name="Barry K."/>
            <person name="Grigoriev I.V."/>
            <person name="Martin F.M."/>
            <person name="Stajich J.E."/>
            <person name="Smith M.E."/>
            <person name="Bonito G."/>
            <person name="Spatafora J.W."/>
        </authorList>
    </citation>
    <scope>NUCLEOTIDE SEQUENCE [LARGE SCALE GENOMIC DNA]</scope>
    <source>
        <strain evidence="3 4">AD002</strain>
    </source>
</reference>
<protein>
    <submittedName>
        <fullName evidence="3">Uncharacterized protein</fullName>
    </submittedName>
</protein>
<evidence type="ECO:0000313" key="4">
    <source>
        <dbReference type="Proteomes" id="UP000274822"/>
    </source>
</evidence>
<evidence type="ECO:0000256" key="2">
    <source>
        <dbReference type="SAM" id="Phobius"/>
    </source>
</evidence>
<feature type="compositionally biased region" description="Basic and acidic residues" evidence="1">
    <location>
        <begin position="148"/>
        <end position="166"/>
    </location>
</feature>
<name>A0A433QLT9_9FUNG</name>
<evidence type="ECO:0000313" key="3">
    <source>
        <dbReference type="EMBL" id="RUS30742.1"/>
    </source>
</evidence>
<keyword evidence="4" id="KW-1185">Reference proteome</keyword>
<organism evidence="3 4">
    <name type="scientific">Jimgerdemannia flammicorona</name>
    <dbReference type="NCBI Taxonomy" id="994334"/>
    <lineage>
        <taxon>Eukaryota</taxon>
        <taxon>Fungi</taxon>
        <taxon>Fungi incertae sedis</taxon>
        <taxon>Mucoromycota</taxon>
        <taxon>Mucoromycotina</taxon>
        <taxon>Endogonomycetes</taxon>
        <taxon>Endogonales</taxon>
        <taxon>Endogonaceae</taxon>
        <taxon>Jimgerdemannia</taxon>
    </lineage>
</organism>
<feature type="transmembrane region" description="Helical" evidence="2">
    <location>
        <begin position="36"/>
        <end position="61"/>
    </location>
</feature>
<feature type="region of interest" description="Disordered" evidence="1">
    <location>
        <begin position="201"/>
        <end position="225"/>
    </location>
</feature>
<feature type="region of interest" description="Disordered" evidence="1">
    <location>
        <begin position="147"/>
        <end position="166"/>
    </location>
</feature>
<keyword evidence="2" id="KW-0812">Transmembrane</keyword>
<accession>A0A433QLT9</accession>
<keyword evidence="2" id="KW-0472">Membrane</keyword>
<comment type="caution">
    <text evidence="3">The sequence shown here is derived from an EMBL/GenBank/DDBJ whole genome shotgun (WGS) entry which is preliminary data.</text>
</comment>
<keyword evidence="2" id="KW-1133">Transmembrane helix</keyword>
<evidence type="ECO:0000256" key="1">
    <source>
        <dbReference type="SAM" id="MobiDB-lite"/>
    </source>
</evidence>